<comment type="subcellular location">
    <subcellularLocation>
        <location evidence="1">Membrane</location>
        <topology evidence="1">Multi-pass membrane protein</topology>
    </subcellularLocation>
</comment>
<feature type="transmembrane region" description="Helical" evidence="8">
    <location>
        <begin position="216"/>
        <end position="241"/>
    </location>
</feature>
<dbReference type="PANTHER" id="PTHR34975">
    <property type="entry name" value="SPORE GERMINATION PROTEIN A2"/>
    <property type="match status" value="1"/>
</dbReference>
<dbReference type="Pfam" id="PF03845">
    <property type="entry name" value="Spore_permease"/>
    <property type="match status" value="1"/>
</dbReference>
<sequence length="366" mass="40746">MSKEEVITGRQLFTLIFMSQIGLEVLSLPHVEASIAGHDTWLAILLSGLAAQAGIMLLWWLGSRYPARNFFAYSATIVGRPLGAFVNLLYGCYYTLSGYVLIMLYIDILNRWIFILTPRWVLVLMMVIICGYAATSSLRKLANITQSFMILPLIGFLLIVFSGVYGIDARNLLPILPGGWNPVVKGAYTAFTAYVGYDLLMYAYPYVQTKSKKRLLAAMTLANACTMVYYVAVCLICSMSFSLKQLTLIPEPIVYVLKNYRLAVVQSIDILFLTFYVSIIGSTVFVYFFMAAKAFMHLRGRGLGNQMMWIWLIAGACFIGGFFLKKRSALLGLANIQDQLSIIMVVALPVILLVISGLRGVGRSKL</sequence>
<dbReference type="KEGG" id="prz:GZH47_24670"/>
<keyword evidence="10" id="KW-1185">Reference proteome</keyword>
<feature type="transmembrane region" description="Helical" evidence="8">
    <location>
        <begin position="112"/>
        <end position="135"/>
    </location>
</feature>
<evidence type="ECO:0000256" key="1">
    <source>
        <dbReference type="ARBA" id="ARBA00004141"/>
    </source>
</evidence>
<evidence type="ECO:0000256" key="4">
    <source>
        <dbReference type="ARBA" id="ARBA00022544"/>
    </source>
</evidence>
<evidence type="ECO:0000256" key="2">
    <source>
        <dbReference type="ARBA" id="ARBA00007998"/>
    </source>
</evidence>
<evidence type="ECO:0000313" key="10">
    <source>
        <dbReference type="Proteomes" id="UP000479114"/>
    </source>
</evidence>
<dbReference type="NCBIfam" id="TIGR00912">
    <property type="entry name" value="2A0309"/>
    <property type="match status" value="1"/>
</dbReference>
<keyword evidence="7 8" id="KW-0472">Membrane</keyword>
<keyword evidence="3" id="KW-0813">Transport</keyword>
<evidence type="ECO:0000256" key="8">
    <source>
        <dbReference type="SAM" id="Phobius"/>
    </source>
</evidence>
<dbReference type="Proteomes" id="UP000479114">
    <property type="component" value="Chromosome"/>
</dbReference>
<dbReference type="EMBL" id="CP048286">
    <property type="protein sequence ID" value="QHW33675.1"/>
    <property type="molecule type" value="Genomic_DNA"/>
</dbReference>
<feature type="transmembrane region" description="Helical" evidence="8">
    <location>
        <begin position="41"/>
        <end position="61"/>
    </location>
</feature>
<dbReference type="PANTHER" id="PTHR34975:SF2">
    <property type="entry name" value="SPORE GERMINATION PROTEIN A2"/>
    <property type="match status" value="1"/>
</dbReference>
<evidence type="ECO:0000313" key="9">
    <source>
        <dbReference type="EMBL" id="QHW33675.1"/>
    </source>
</evidence>
<dbReference type="Gene3D" id="1.20.1740.10">
    <property type="entry name" value="Amino acid/polyamine transporter I"/>
    <property type="match status" value="1"/>
</dbReference>
<protein>
    <submittedName>
        <fullName evidence="9">Endospore germination permease</fullName>
    </submittedName>
</protein>
<reference evidence="9 10" key="1">
    <citation type="submission" date="2020-02" db="EMBL/GenBank/DDBJ databases">
        <title>Paenibacillus sp. nov., isolated from rhizosphere soil of tomato.</title>
        <authorList>
            <person name="Weon H.-Y."/>
            <person name="Lee S.A."/>
        </authorList>
    </citation>
    <scope>NUCLEOTIDE SEQUENCE [LARGE SCALE GENOMIC DNA]</scope>
    <source>
        <strain evidence="9 10">14171R-81</strain>
    </source>
</reference>
<dbReference type="RefSeq" id="WP_162643673.1">
    <property type="nucleotide sequence ID" value="NZ_CP048286.1"/>
</dbReference>
<dbReference type="AlphaFoldDB" id="A0A6C0P5E4"/>
<keyword evidence="6 8" id="KW-1133">Transmembrane helix</keyword>
<evidence type="ECO:0000256" key="5">
    <source>
        <dbReference type="ARBA" id="ARBA00022692"/>
    </source>
</evidence>
<evidence type="ECO:0000256" key="6">
    <source>
        <dbReference type="ARBA" id="ARBA00022989"/>
    </source>
</evidence>
<feature type="transmembrane region" description="Helical" evidence="8">
    <location>
        <begin position="12"/>
        <end position="29"/>
    </location>
</feature>
<evidence type="ECO:0000256" key="7">
    <source>
        <dbReference type="ARBA" id="ARBA00023136"/>
    </source>
</evidence>
<dbReference type="GO" id="GO:0016020">
    <property type="term" value="C:membrane"/>
    <property type="evidence" value="ECO:0007669"/>
    <property type="project" value="UniProtKB-SubCell"/>
</dbReference>
<gene>
    <name evidence="9" type="ORF">GZH47_24670</name>
</gene>
<feature type="transmembrane region" description="Helical" evidence="8">
    <location>
        <begin position="340"/>
        <end position="361"/>
    </location>
</feature>
<proteinExistence type="inferred from homology"/>
<dbReference type="GO" id="GO:0009847">
    <property type="term" value="P:spore germination"/>
    <property type="evidence" value="ECO:0007669"/>
    <property type="project" value="InterPro"/>
</dbReference>
<evidence type="ECO:0000256" key="3">
    <source>
        <dbReference type="ARBA" id="ARBA00022448"/>
    </source>
</evidence>
<organism evidence="9 10">
    <name type="scientific">Paenibacillus rhizovicinus</name>
    <dbReference type="NCBI Taxonomy" id="2704463"/>
    <lineage>
        <taxon>Bacteria</taxon>
        <taxon>Bacillati</taxon>
        <taxon>Bacillota</taxon>
        <taxon>Bacilli</taxon>
        <taxon>Bacillales</taxon>
        <taxon>Paenibacillaceae</taxon>
        <taxon>Paenibacillus</taxon>
    </lineage>
</organism>
<feature type="transmembrane region" description="Helical" evidence="8">
    <location>
        <begin position="307"/>
        <end position="324"/>
    </location>
</feature>
<keyword evidence="4" id="KW-0309">Germination</keyword>
<dbReference type="InterPro" id="IPR004761">
    <property type="entry name" value="Spore_GerAB"/>
</dbReference>
<feature type="transmembrane region" description="Helical" evidence="8">
    <location>
        <begin position="147"/>
        <end position="167"/>
    </location>
</feature>
<name>A0A6C0P5E4_9BACL</name>
<accession>A0A6C0P5E4</accession>
<feature type="transmembrane region" description="Helical" evidence="8">
    <location>
        <begin position="187"/>
        <end position="204"/>
    </location>
</feature>
<keyword evidence="5 8" id="KW-0812">Transmembrane</keyword>
<comment type="similarity">
    <text evidence="2">Belongs to the amino acid-polyamine-organocation (APC) superfamily. Spore germination protein (SGP) (TC 2.A.3.9) family.</text>
</comment>
<feature type="transmembrane region" description="Helical" evidence="8">
    <location>
        <begin position="270"/>
        <end position="295"/>
    </location>
</feature>
<feature type="transmembrane region" description="Helical" evidence="8">
    <location>
        <begin position="82"/>
        <end position="106"/>
    </location>
</feature>